<gene>
    <name evidence="1" type="ORF">METZ01_LOCUS381945</name>
</gene>
<sequence>MPFIGRAPFDGNLNTLLDAVTTADNTAGYALTKDSVAYTPISAQSLMVSLNGVTQAPIAAYTVSGNTITFASNLMAADVIDYIIGFDGPKVTATLDDDTVTTAMIKDDAVGSDQLDGSLTVDINGGAIDGAIVGANSAAAGTFTALTSTGTSTHATVDINGGAIDGAIIGANSAAAGTFSTVADASGAIRAIPLNDQNS</sequence>
<reference evidence="1" key="1">
    <citation type="submission" date="2018-05" db="EMBL/GenBank/DDBJ databases">
        <authorList>
            <person name="Lanie J.A."/>
            <person name="Ng W.-L."/>
            <person name="Kazmierczak K.M."/>
            <person name="Andrzejewski T.M."/>
            <person name="Davidsen T.M."/>
            <person name="Wayne K.J."/>
            <person name="Tettelin H."/>
            <person name="Glass J.I."/>
            <person name="Rusch D."/>
            <person name="Podicherti R."/>
            <person name="Tsui H.-C.T."/>
            <person name="Winkler M.E."/>
        </authorList>
    </citation>
    <scope>NUCLEOTIDE SEQUENCE</scope>
</reference>
<dbReference type="AlphaFoldDB" id="A0A382U5N2"/>
<organism evidence="1">
    <name type="scientific">marine metagenome</name>
    <dbReference type="NCBI Taxonomy" id="408172"/>
    <lineage>
        <taxon>unclassified sequences</taxon>
        <taxon>metagenomes</taxon>
        <taxon>ecological metagenomes</taxon>
    </lineage>
</organism>
<evidence type="ECO:0000313" key="1">
    <source>
        <dbReference type="EMBL" id="SVD29091.1"/>
    </source>
</evidence>
<name>A0A382U5N2_9ZZZZ</name>
<accession>A0A382U5N2</accession>
<proteinExistence type="predicted"/>
<dbReference type="EMBL" id="UINC01141388">
    <property type="protein sequence ID" value="SVD29091.1"/>
    <property type="molecule type" value="Genomic_DNA"/>
</dbReference>
<feature type="non-terminal residue" evidence="1">
    <location>
        <position position="199"/>
    </location>
</feature>
<protein>
    <submittedName>
        <fullName evidence="1">Uncharacterized protein</fullName>
    </submittedName>
</protein>